<evidence type="ECO:0000256" key="5">
    <source>
        <dbReference type="ARBA" id="ARBA00023033"/>
    </source>
</evidence>
<reference evidence="8" key="1">
    <citation type="journal article" date="2020" name="Stud. Mycol.">
        <title>101 Dothideomycetes genomes: a test case for predicting lifestyles and emergence of pathogens.</title>
        <authorList>
            <person name="Haridas S."/>
            <person name="Albert R."/>
            <person name="Binder M."/>
            <person name="Bloem J."/>
            <person name="Labutti K."/>
            <person name="Salamov A."/>
            <person name="Andreopoulos B."/>
            <person name="Baker S."/>
            <person name="Barry K."/>
            <person name="Bills G."/>
            <person name="Bluhm B."/>
            <person name="Cannon C."/>
            <person name="Castanera R."/>
            <person name="Culley D."/>
            <person name="Daum C."/>
            <person name="Ezra D."/>
            <person name="Gonzalez J."/>
            <person name="Henrissat B."/>
            <person name="Kuo A."/>
            <person name="Liang C."/>
            <person name="Lipzen A."/>
            <person name="Lutzoni F."/>
            <person name="Magnuson J."/>
            <person name="Mondo S."/>
            <person name="Nolan M."/>
            <person name="Ohm R."/>
            <person name="Pangilinan J."/>
            <person name="Park H.-J."/>
            <person name="Ramirez L."/>
            <person name="Alfaro M."/>
            <person name="Sun H."/>
            <person name="Tritt A."/>
            <person name="Yoshinaga Y."/>
            <person name="Zwiers L.-H."/>
            <person name="Turgeon B."/>
            <person name="Goodwin S."/>
            <person name="Spatafora J."/>
            <person name="Crous P."/>
            <person name="Grigoriev I."/>
        </authorList>
    </citation>
    <scope>NUCLEOTIDE SEQUENCE</scope>
    <source>
        <strain evidence="8">SCOH1-5</strain>
    </source>
</reference>
<dbReference type="OrthoDB" id="16820at2759"/>
<keyword evidence="3" id="KW-0274">FAD</keyword>
<evidence type="ECO:0000256" key="3">
    <source>
        <dbReference type="ARBA" id="ARBA00022827"/>
    </source>
</evidence>
<evidence type="ECO:0000313" key="8">
    <source>
        <dbReference type="EMBL" id="KAF2214806.1"/>
    </source>
</evidence>
<feature type="domain" description="FAD-binding" evidence="7">
    <location>
        <begin position="28"/>
        <end position="393"/>
    </location>
</feature>
<dbReference type="AlphaFoldDB" id="A0A6A6FMW4"/>
<dbReference type="Pfam" id="PF01494">
    <property type="entry name" value="FAD_binding_3"/>
    <property type="match status" value="1"/>
</dbReference>
<dbReference type="PANTHER" id="PTHR13789:SF309">
    <property type="entry name" value="PUTATIVE (AFU_ORTHOLOGUE AFUA_6G14510)-RELATED"/>
    <property type="match status" value="1"/>
</dbReference>
<dbReference type="PRINTS" id="PR00420">
    <property type="entry name" value="RNGMNOXGNASE"/>
</dbReference>
<keyword evidence="2" id="KW-0285">Flavoprotein</keyword>
<gene>
    <name evidence="8" type="ORF">CERZMDRAFT_95189</name>
</gene>
<dbReference type="Proteomes" id="UP000799539">
    <property type="component" value="Unassembled WGS sequence"/>
</dbReference>
<dbReference type="EMBL" id="ML992667">
    <property type="protein sequence ID" value="KAF2214806.1"/>
    <property type="molecule type" value="Genomic_DNA"/>
</dbReference>
<comment type="similarity">
    <text evidence="1">Belongs to the paxM FAD-dependent monooxygenase family.</text>
</comment>
<dbReference type="GO" id="GO:0004497">
    <property type="term" value="F:monooxygenase activity"/>
    <property type="evidence" value="ECO:0007669"/>
    <property type="project" value="UniProtKB-KW"/>
</dbReference>
<keyword evidence="9" id="KW-1185">Reference proteome</keyword>
<sequence>MSLENFPDLTFHPARPQPLDDDEREPLRVVIVGAGLSGLAAANALAREGHKVTIFERQNPSQTGDDSTGIVLPPNAIRILQEWNLFKEVGNISHGIVAHDVRKYENLAEKIASIDLQTRKEDRHWFALRKEFLQLLRGRAKDRGVKVYEGVEVLHVGTGDDVGNGRPSVSLSNGQTMEADFLIGADGADSVVRKVLLPTLESKASGQAMWSFVVPSSVLEDPELKRLKENYQAGHDILTPGPGKSVLVYPLPKREILAVQIMDQQYPVDQDTHTGKDSDGWTTNLTNLKTHFQDADPAISKILSTVKQAYKWEAKTAGRLTSWSSSSKGRVVLLGDACHFISPFGNLSSTLCLEDAATLASLLSTASPEQNLRYRITLYEKLRIPRIGRIRDFARHQYENWTFTDAKRILVRNELWNKTAQPWWRDLHQIAKPEMMAGFGSPEFQAWLNRYDAFEEARKAKMRAARL</sequence>
<dbReference type="GO" id="GO:0071949">
    <property type="term" value="F:FAD binding"/>
    <property type="evidence" value="ECO:0007669"/>
    <property type="project" value="InterPro"/>
</dbReference>
<name>A0A6A6FMW4_9PEZI</name>
<protein>
    <recommendedName>
        <fullName evidence="7">FAD-binding domain-containing protein</fullName>
    </recommendedName>
</protein>
<proteinExistence type="inferred from homology"/>
<evidence type="ECO:0000256" key="1">
    <source>
        <dbReference type="ARBA" id="ARBA00007992"/>
    </source>
</evidence>
<dbReference type="PANTHER" id="PTHR13789">
    <property type="entry name" value="MONOOXYGENASE"/>
    <property type="match status" value="1"/>
</dbReference>
<dbReference type="Gene3D" id="3.50.50.60">
    <property type="entry name" value="FAD/NAD(P)-binding domain"/>
    <property type="match status" value="1"/>
</dbReference>
<evidence type="ECO:0000259" key="7">
    <source>
        <dbReference type="Pfam" id="PF01494"/>
    </source>
</evidence>
<evidence type="ECO:0000256" key="6">
    <source>
        <dbReference type="SAM" id="MobiDB-lite"/>
    </source>
</evidence>
<accession>A0A6A6FMW4</accession>
<dbReference type="SUPFAM" id="SSF51905">
    <property type="entry name" value="FAD/NAD(P)-binding domain"/>
    <property type="match status" value="1"/>
</dbReference>
<evidence type="ECO:0000256" key="4">
    <source>
        <dbReference type="ARBA" id="ARBA00023002"/>
    </source>
</evidence>
<keyword evidence="5" id="KW-0503">Monooxygenase</keyword>
<dbReference type="InterPro" id="IPR050493">
    <property type="entry name" value="FAD-dep_Monooxygenase_BioMet"/>
</dbReference>
<feature type="region of interest" description="Disordered" evidence="6">
    <location>
        <begin position="1"/>
        <end position="22"/>
    </location>
</feature>
<dbReference type="InterPro" id="IPR036188">
    <property type="entry name" value="FAD/NAD-bd_sf"/>
</dbReference>
<evidence type="ECO:0000313" key="9">
    <source>
        <dbReference type="Proteomes" id="UP000799539"/>
    </source>
</evidence>
<dbReference type="InterPro" id="IPR002938">
    <property type="entry name" value="FAD-bd"/>
</dbReference>
<organism evidence="8 9">
    <name type="scientific">Cercospora zeae-maydis SCOH1-5</name>
    <dbReference type="NCBI Taxonomy" id="717836"/>
    <lineage>
        <taxon>Eukaryota</taxon>
        <taxon>Fungi</taxon>
        <taxon>Dikarya</taxon>
        <taxon>Ascomycota</taxon>
        <taxon>Pezizomycotina</taxon>
        <taxon>Dothideomycetes</taxon>
        <taxon>Dothideomycetidae</taxon>
        <taxon>Mycosphaerellales</taxon>
        <taxon>Mycosphaerellaceae</taxon>
        <taxon>Cercospora</taxon>
    </lineage>
</organism>
<keyword evidence="4" id="KW-0560">Oxidoreductase</keyword>
<evidence type="ECO:0000256" key="2">
    <source>
        <dbReference type="ARBA" id="ARBA00022630"/>
    </source>
</evidence>